<proteinExistence type="predicted"/>
<gene>
    <name evidence="1" type="ORF">CENDO_11105</name>
</gene>
<evidence type="ECO:0000313" key="2">
    <source>
        <dbReference type="Proteomes" id="UP000296352"/>
    </source>
</evidence>
<dbReference type="EMBL" id="CP039247">
    <property type="protein sequence ID" value="QCB29471.1"/>
    <property type="molecule type" value="Genomic_DNA"/>
</dbReference>
<reference evidence="1 2" key="1">
    <citation type="submission" date="2019-04" db="EMBL/GenBank/DDBJ databases">
        <title>Corynebacterium endometrii sp. nov., isolated from the uterus of a cow with endometritis.</title>
        <authorList>
            <person name="Ballas P."/>
            <person name="Ruckert C."/>
            <person name="Wagener K."/>
            <person name="Drillich M."/>
            <person name="Kaempfer P."/>
            <person name="Busse H.-J."/>
            <person name="Ehling-Schulz M."/>
        </authorList>
    </citation>
    <scope>NUCLEOTIDE SEQUENCE [LARGE SCALE GENOMIC DNA]</scope>
    <source>
        <strain evidence="1 2">LMM-1653</strain>
    </source>
</reference>
<name>A0A4P7QI16_9CORY</name>
<keyword evidence="2" id="KW-1185">Reference proteome</keyword>
<accession>A0A4P7QI16</accession>
<protein>
    <submittedName>
        <fullName evidence="1">Uncharacterized protein</fullName>
    </submittedName>
</protein>
<dbReference type="Proteomes" id="UP000296352">
    <property type="component" value="Chromosome"/>
</dbReference>
<dbReference type="KEGG" id="cee:CENDO_11105"/>
<dbReference type="AlphaFoldDB" id="A0A4P7QI16"/>
<sequence length="90" mass="9444">MVAVWATASYPASASNQTPLVSGVPGPSVPPEGCTLWVRVGPVACLHAYARRFAGHTPILFPANKCGIRCMRLGTGVDVCNRPLNRGVVV</sequence>
<organism evidence="1 2">
    <name type="scientific">Corynebacterium endometrii</name>
    <dbReference type="NCBI Taxonomy" id="2488819"/>
    <lineage>
        <taxon>Bacteria</taxon>
        <taxon>Bacillati</taxon>
        <taxon>Actinomycetota</taxon>
        <taxon>Actinomycetes</taxon>
        <taxon>Mycobacteriales</taxon>
        <taxon>Corynebacteriaceae</taxon>
        <taxon>Corynebacterium</taxon>
    </lineage>
</organism>
<evidence type="ECO:0000313" key="1">
    <source>
        <dbReference type="EMBL" id="QCB29471.1"/>
    </source>
</evidence>